<reference evidence="1 2" key="1">
    <citation type="submission" date="2021-07" db="EMBL/GenBank/DDBJ databases">
        <authorList>
            <person name="Palmer J.M."/>
        </authorList>
    </citation>
    <scope>NUCLEOTIDE SEQUENCE [LARGE SCALE GENOMIC DNA]</scope>
    <source>
        <strain evidence="1 2">AT_MEX2019</strain>
        <tissue evidence="1">Muscle</tissue>
    </source>
</reference>
<name>A0ABU7AVD5_9TELE</name>
<keyword evidence="2" id="KW-1185">Reference proteome</keyword>
<dbReference type="Proteomes" id="UP001345963">
    <property type="component" value="Unassembled WGS sequence"/>
</dbReference>
<organism evidence="1 2">
    <name type="scientific">Ataeniobius toweri</name>
    <dbReference type="NCBI Taxonomy" id="208326"/>
    <lineage>
        <taxon>Eukaryota</taxon>
        <taxon>Metazoa</taxon>
        <taxon>Chordata</taxon>
        <taxon>Craniata</taxon>
        <taxon>Vertebrata</taxon>
        <taxon>Euteleostomi</taxon>
        <taxon>Actinopterygii</taxon>
        <taxon>Neopterygii</taxon>
        <taxon>Teleostei</taxon>
        <taxon>Neoteleostei</taxon>
        <taxon>Acanthomorphata</taxon>
        <taxon>Ovalentaria</taxon>
        <taxon>Atherinomorphae</taxon>
        <taxon>Cyprinodontiformes</taxon>
        <taxon>Goodeidae</taxon>
        <taxon>Ataeniobius</taxon>
    </lineage>
</organism>
<comment type="caution">
    <text evidence="1">The sequence shown here is derived from an EMBL/GenBank/DDBJ whole genome shotgun (WGS) entry which is preliminary data.</text>
</comment>
<accession>A0ABU7AVD5</accession>
<gene>
    <name evidence="1" type="ORF">ATANTOWER_001527</name>
</gene>
<protein>
    <submittedName>
        <fullName evidence="1">Uncharacterized protein</fullName>
    </submittedName>
</protein>
<proteinExistence type="predicted"/>
<evidence type="ECO:0000313" key="2">
    <source>
        <dbReference type="Proteomes" id="UP001345963"/>
    </source>
</evidence>
<dbReference type="EMBL" id="JAHUTI010030658">
    <property type="protein sequence ID" value="MED6242201.1"/>
    <property type="molecule type" value="Genomic_DNA"/>
</dbReference>
<sequence>MLGHLLTGTRAVVAVRWVGRRSVYCTCTGAAGGLCSAWVNWGMVGAVGPRYMLPVRDCLPGDLDWSWCGVHCEYRARWCLLCCACGRRLHWHCTRPLPCHHSMLCCGRQDVASWRARLGRVDTSFVRGPGWQQESLGARNEWDHLLGLGSCCPSGVLVPGVWLLGVGPPGVPVLWGAFGCLWLRFPLCVSRVRGGRLNPCSWLMRQIYNTVNISQLMLSGMLSTSPRFLPPSVPKGFHQTYGVKLQFSLFPPGNQRWTQR</sequence>
<evidence type="ECO:0000313" key="1">
    <source>
        <dbReference type="EMBL" id="MED6242201.1"/>
    </source>
</evidence>